<dbReference type="InterPro" id="IPR011990">
    <property type="entry name" value="TPR-like_helical_dom_sf"/>
</dbReference>
<comment type="caution">
    <text evidence="1">The sequence shown here is derived from an EMBL/GenBank/DDBJ whole genome shotgun (WGS) entry which is preliminary data.</text>
</comment>
<dbReference type="Gene3D" id="1.25.40.390">
    <property type="match status" value="1"/>
</dbReference>
<dbReference type="Pfam" id="PF12771">
    <property type="entry name" value="SusD-like_2"/>
    <property type="match status" value="1"/>
</dbReference>
<dbReference type="AlphaFoldDB" id="A0A098LRG6"/>
<sequence length="606" mass="67730">MKNLIKKTGLTLLIVIIVLSCTSDFEEINKNPNQFTTASPEALLTGAFRTSLNEVGGEMNLWMFASYARYAGGLQGNELHQFGVAEVLTRGYWQNLYVDVITACDAVINIYEDNPDFNNRVQVAKAWKAYTYHVIFTTWGPAPLSNAIDINQLPDIIFDSEEKGYTQILSMLKEASDNMSAEGDSFVNGQDVIYGGDMNKWMKFINTMRLKIALRISTGFPSLAQQHINEALAKGEDMLILDNSDNAILSFENDPVNWNSFYNQEVIVQNDNHIPKVNHNFMLFLTTYGDPRIEVFAAESKKKVLITDMLQEGGGSTDTISVQYAVPYLGEPLGTNANRALPNWGLNENDNPLRDYEFDNYSGWGERFMAADADYTLISAAETYFILAELNATGYNTVESAQSYYNKGIEASFSRYNLQNELSGYLSQDGIAWGTSSQGKRNYNGIITSGISDDPLEKILTQRWIAMFFQGHDGYCLQKRTRKLAWSPFIEPADRIGVDYLDFPERMVYPESELIANPVGYASGVELLGGTDTVLTKLEMNSDAAPTDWDSVPAEFNNEYISGYYGPSVDDLLAAGLVEVDLSTGTFAERLIKRQMLNDGKAFEKL</sequence>
<dbReference type="InterPro" id="IPR041662">
    <property type="entry name" value="SusD-like_2"/>
</dbReference>
<dbReference type="SUPFAM" id="SSF48452">
    <property type="entry name" value="TPR-like"/>
    <property type="match status" value="1"/>
</dbReference>
<evidence type="ECO:0000313" key="2">
    <source>
        <dbReference type="Proteomes" id="UP000030184"/>
    </source>
</evidence>
<protein>
    <recommendedName>
        <fullName evidence="3">SusD-like starch-binding protein associating with outer membrane</fullName>
    </recommendedName>
</protein>
<proteinExistence type="predicted"/>
<keyword evidence="2" id="KW-1185">Reference proteome</keyword>
<reference evidence="2" key="1">
    <citation type="journal article" date="2014" name="Genome Announc.">
        <title>Draft Genome Sequence of Marine Flavobacterium Jejuia pallidilutea Strain 11shimoA1 and Pigmentation Mutants.</title>
        <authorList>
            <person name="Takatani N."/>
            <person name="Nakanishi M."/>
            <person name="Meirelles P."/>
            <person name="Mino S."/>
            <person name="Suda W."/>
            <person name="Oshima K."/>
            <person name="Hattori M."/>
            <person name="Ohkuma M."/>
            <person name="Hosokawa M."/>
            <person name="Miyashita K."/>
            <person name="Thompson F.L."/>
            <person name="Niwa A."/>
            <person name="Sawabe T."/>
            <person name="Sawabe T."/>
        </authorList>
    </citation>
    <scope>NUCLEOTIDE SEQUENCE [LARGE SCALE GENOMIC DNA]</scope>
    <source>
        <strain evidence="2">JCM 19538</strain>
    </source>
</reference>
<accession>A0A098LRG6</accession>
<name>A0A098LRG6_9FLAO</name>
<dbReference type="EMBL" id="BBNY01000010">
    <property type="protein sequence ID" value="GAL89496.1"/>
    <property type="molecule type" value="Genomic_DNA"/>
</dbReference>
<gene>
    <name evidence="1" type="ORF">JCM19538_1733</name>
</gene>
<dbReference type="PROSITE" id="PS51257">
    <property type="entry name" value="PROKAR_LIPOPROTEIN"/>
    <property type="match status" value="1"/>
</dbReference>
<organism evidence="1 2">
    <name type="scientific">Jejuia pallidilutea</name>
    <dbReference type="NCBI Taxonomy" id="504487"/>
    <lineage>
        <taxon>Bacteria</taxon>
        <taxon>Pseudomonadati</taxon>
        <taxon>Bacteroidota</taxon>
        <taxon>Flavobacteriia</taxon>
        <taxon>Flavobacteriales</taxon>
        <taxon>Flavobacteriaceae</taxon>
        <taxon>Jejuia</taxon>
    </lineage>
</organism>
<dbReference type="Proteomes" id="UP000030184">
    <property type="component" value="Unassembled WGS sequence"/>
</dbReference>
<evidence type="ECO:0000313" key="1">
    <source>
        <dbReference type="EMBL" id="GAL89496.1"/>
    </source>
</evidence>
<evidence type="ECO:0008006" key="3">
    <source>
        <dbReference type="Google" id="ProtNLM"/>
    </source>
</evidence>